<dbReference type="EMBL" id="HE858529">
    <property type="protein sequence ID" value="CCI63651.1"/>
    <property type="molecule type" value="Genomic_DNA"/>
</dbReference>
<name>A0AB33R826_STREQ</name>
<evidence type="ECO:0000313" key="2">
    <source>
        <dbReference type="Proteomes" id="UP000009215"/>
    </source>
</evidence>
<evidence type="ECO:0000313" key="1">
    <source>
        <dbReference type="EMBL" id="CCI63651.1"/>
    </source>
</evidence>
<accession>A0AB33R826</accession>
<reference evidence="1 2" key="1">
    <citation type="submission" date="2012-05" db="EMBL/GenBank/DDBJ databases">
        <title>Complete genome sequence of a Streptococcus dysgalactiae subsp. equisimilis strain possessing Lancefield's group A antigen.</title>
        <authorList>
            <person name="Luetticken R."/>
            <person name="Bruellhoff K."/>
            <person name="Van der Linden M."/>
            <person name="Peltroche-Llacsahuanga H."/>
            <person name="Blom J."/>
            <person name="Weber-Lehmann J."/>
            <person name="Ferretti J.J."/>
            <person name="McShan W.M."/>
        </authorList>
    </citation>
    <scope>NUCLEOTIDE SEQUENCE [LARGE SCALE GENOMIC DNA]</scope>
    <source>
        <strain evidence="1 2">AC-2713</strain>
    </source>
</reference>
<protein>
    <submittedName>
        <fullName evidence="1">Uncharacterized protein</fullName>
    </submittedName>
</protein>
<dbReference type="Proteomes" id="UP000009215">
    <property type="component" value="Chromosome"/>
</dbReference>
<gene>
    <name evidence="1" type="ORF">SDSE_2171</name>
</gene>
<dbReference type="KEGG" id="sdc:SDSE_2171"/>
<sequence>MHTYNNTVDNGETQSQEKEKQALHFARLFSVFILVCAEQNLKI</sequence>
<dbReference type="AlphaFoldDB" id="A0AB33R826"/>
<proteinExistence type="predicted"/>
<organism evidence="1 2">
    <name type="scientific">Streptococcus dysgalactiae subsp. equisimilis AC-2713</name>
    <dbReference type="NCBI Taxonomy" id="759913"/>
    <lineage>
        <taxon>Bacteria</taxon>
        <taxon>Bacillati</taxon>
        <taxon>Bacillota</taxon>
        <taxon>Bacilli</taxon>
        <taxon>Lactobacillales</taxon>
        <taxon>Streptococcaceae</taxon>
        <taxon>Streptococcus</taxon>
    </lineage>
</organism>